<dbReference type="InterPro" id="IPR003856">
    <property type="entry name" value="LPS_length_determ_N"/>
</dbReference>
<dbReference type="PANTHER" id="PTHR32309">
    <property type="entry name" value="TYROSINE-PROTEIN KINASE"/>
    <property type="match status" value="1"/>
</dbReference>
<keyword evidence="4 7" id="KW-1133">Transmembrane helix</keyword>
<gene>
    <name evidence="9" type="ORF">RPPX_16330</name>
</gene>
<reference evidence="9 10" key="1">
    <citation type="submission" date="2014-11" db="EMBL/GenBank/DDBJ databases">
        <title>Complete genome sequence of Pseudomonas putida S12 including megaplasmid pTTS12.</title>
        <authorList>
            <person name="Kuepper J."/>
            <person name="Ruijssenaars H.J."/>
            <person name="Blank L.M."/>
            <person name="de Winde J.H."/>
            <person name="Wierckx N."/>
        </authorList>
    </citation>
    <scope>NUCLEOTIDE SEQUENCE [LARGE SCALE GENOMIC DNA]</scope>
    <source>
        <strain evidence="9 10">S12</strain>
    </source>
</reference>
<evidence type="ECO:0000256" key="2">
    <source>
        <dbReference type="ARBA" id="ARBA00022475"/>
    </source>
</evidence>
<evidence type="ECO:0000313" key="9">
    <source>
        <dbReference type="EMBL" id="AJA14860.1"/>
    </source>
</evidence>
<evidence type="ECO:0000256" key="4">
    <source>
        <dbReference type="ARBA" id="ARBA00022989"/>
    </source>
</evidence>
<dbReference type="AlphaFoldDB" id="A0AA34WSB1"/>
<feature type="domain" description="Polysaccharide chain length determinant N-terminal" evidence="8">
    <location>
        <begin position="13"/>
        <end position="101"/>
    </location>
</feature>
<feature type="transmembrane region" description="Helical" evidence="7">
    <location>
        <begin position="317"/>
        <end position="337"/>
    </location>
</feature>
<accession>A0AA34WSB1</accession>
<organism evidence="9 10">
    <name type="scientific">Pseudomonas putida S12</name>
    <dbReference type="NCBI Taxonomy" id="1215087"/>
    <lineage>
        <taxon>Bacteria</taxon>
        <taxon>Pseudomonadati</taxon>
        <taxon>Pseudomonadota</taxon>
        <taxon>Gammaproteobacteria</taxon>
        <taxon>Pseudomonadales</taxon>
        <taxon>Pseudomonadaceae</taxon>
        <taxon>Pseudomonas</taxon>
    </lineage>
</organism>
<sequence length="350" mass="39702">MRNDLERFKQEREFDIFDLTEGVWRQRWLVLVVTAVVVAVFAIYAIAVTPVYQAKLNVQPPLDSDINQLNVGRSDGKGLLVPITAKFVNDVYLRNLQSNVLRQMFYKRVYLTSFVENVEGESQAGLYAKFNSQFLVGIHQSEQYATVTVLAEDPKQAADWAVRYAEMAGEQSKKELIERVVSDFKVEADNLQQSIDSARAKARLERDDRIAQLTEALKISKSIGLEKPPIIENNLSSEVSAGMNGSLMYMRGSKALESEIQNLQTRSSDDPFVNNLREREEQAAVYRSLKVSPDQFSVYRQDGVVEIPETPIKPRKALLVAVGMFAGLFLGIFIALVREAWRFRQARLRT</sequence>
<dbReference type="RefSeq" id="WP_019439151.1">
    <property type="nucleotide sequence ID" value="NZ_ALNR01000251.1"/>
</dbReference>
<dbReference type="Proteomes" id="UP000017753">
    <property type="component" value="Chromosome"/>
</dbReference>
<keyword evidence="2" id="KW-1003">Cell membrane</keyword>
<dbReference type="PANTHER" id="PTHR32309:SF13">
    <property type="entry name" value="FERRIC ENTEROBACTIN TRANSPORT PROTEIN FEPE"/>
    <property type="match status" value="1"/>
</dbReference>
<dbReference type="Gene3D" id="3.30.1890.10">
    <property type="entry name" value="FepE-like"/>
    <property type="match status" value="1"/>
</dbReference>
<evidence type="ECO:0000256" key="1">
    <source>
        <dbReference type="ARBA" id="ARBA00004651"/>
    </source>
</evidence>
<keyword evidence="3 7" id="KW-0812">Transmembrane</keyword>
<evidence type="ECO:0000256" key="3">
    <source>
        <dbReference type="ARBA" id="ARBA00022692"/>
    </source>
</evidence>
<dbReference type="Pfam" id="PF02706">
    <property type="entry name" value="Wzz"/>
    <property type="match status" value="1"/>
</dbReference>
<feature type="transmembrane region" description="Helical" evidence="7">
    <location>
        <begin position="28"/>
        <end position="52"/>
    </location>
</feature>
<name>A0AA34WSB1_PSEPU</name>
<feature type="coiled-coil region" evidence="6">
    <location>
        <begin position="181"/>
        <end position="208"/>
    </location>
</feature>
<evidence type="ECO:0000256" key="6">
    <source>
        <dbReference type="SAM" id="Coils"/>
    </source>
</evidence>
<comment type="subcellular location">
    <subcellularLocation>
        <location evidence="1">Cell membrane</location>
        <topology evidence="1">Multi-pass membrane protein</topology>
    </subcellularLocation>
</comment>
<keyword evidence="5 7" id="KW-0472">Membrane</keyword>
<keyword evidence="6" id="KW-0175">Coiled coil</keyword>
<dbReference type="InterPro" id="IPR050445">
    <property type="entry name" value="Bact_polysacc_biosynth/exp"/>
</dbReference>
<proteinExistence type="predicted"/>
<dbReference type="SUPFAM" id="SSF160355">
    <property type="entry name" value="Bacterial polysaccharide co-polymerase-like"/>
    <property type="match status" value="1"/>
</dbReference>
<protein>
    <recommendedName>
        <fullName evidence="8">Polysaccharide chain length determinant N-terminal domain-containing protein</fullName>
    </recommendedName>
</protein>
<dbReference type="EMBL" id="CP009974">
    <property type="protein sequence ID" value="AJA14860.1"/>
    <property type="molecule type" value="Genomic_DNA"/>
</dbReference>
<evidence type="ECO:0000256" key="5">
    <source>
        <dbReference type="ARBA" id="ARBA00023136"/>
    </source>
</evidence>
<evidence type="ECO:0000313" key="10">
    <source>
        <dbReference type="Proteomes" id="UP000017753"/>
    </source>
</evidence>
<dbReference type="GO" id="GO:0004713">
    <property type="term" value="F:protein tyrosine kinase activity"/>
    <property type="evidence" value="ECO:0007669"/>
    <property type="project" value="TreeGrafter"/>
</dbReference>
<reference evidence="9 10" key="2">
    <citation type="submission" date="2014-11" db="EMBL/GenBank/DDBJ databases">
        <title>Draft genome sequence of the solvent-tolerant Pseudomonas putida S12 including megaplasmid pTTS12.</title>
        <authorList>
            <person name="Wierckx N."/>
            <person name="Nijkamp J."/>
            <person name="Ballerstedt H."/>
            <person name="Siezen R.J."/>
            <person name="Wels M."/>
            <person name="de Ridder D."/>
            <person name="de Winde J.H."/>
            <person name="Ruijssenaars H.J."/>
        </authorList>
    </citation>
    <scope>NUCLEOTIDE SEQUENCE [LARGE SCALE GENOMIC DNA]</scope>
    <source>
        <strain evidence="9 10">S12</strain>
    </source>
</reference>
<dbReference type="GO" id="GO:0005886">
    <property type="term" value="C:plasma membrane"/>
    <property type="evidence" value="ECO:0007669"/>
    <property type="project" value="UniProtKB-SubCell"/>
</dbReference>
<evidence type="ECO:0000259" key="8">
    <source>
        <dbReference type="Pfam" id="PF02706"/>
    </source>
</evidence>
<evidence type="ECO:0000256" key="7">
    <source>
        <dbReference type="SAM" id="Phobius"/>
    </source>
</evidence>